<keyword evidence="3 6" id="KW-0812">Transmembrane</keyword>
<dbReference type="EMBL" id="FN555004">
    <property type="protein sequence ID" value="CBG40565.1"/>
    <property type="molecule type" value="Genomic_DNA"/>
</dbReference>
<dbReference type="AlphaFoldDB" id="D3UJ90"/>
<evidence type="ECO:0000256" key="1">
    <source>
        <dbReference type="ARBA" id="ARBA00004141"/>
    </source>
</evidence>
<evidence type="ECO:0000256" key="6">
    <source>
        <dbReference type="RuleBase" id="RU003732"/>
    </source>
</evidence>
<feature type="transmembrane region" description="Helical" evidence="7">
    <location>
        <begin position="85"/>
        <end position="112"/>
    </location>
</feature>
<dbReference type="InterPro" id="IPR037272">
    <property type="entry name" value="SNS_sf"/>
</dbReference>
<dbReference type="PROSITE" id="PS00610">
    <property type="entry name" value="NA_NEUROTRAN_SYMP_1"/>
    <property type="match status" value="1"/>
</dbReference>
<dbReference type="GO" id="GO:0016020">
    <property type="term" value="C:membrane"/>
    <property type="evidence" value="ECO:0007669"/>
    <property type="project" value="UniProtKB-SubCell"/>
</dbReference>
<keyword evidence="4 7" id="KW-1133">Transmembrane helix</keyword>
<keyword evidence="6" id="KW-0769">Symport</keyword>
<evidence type="ECO:0000256" key="7">
    <source>
        <dbReference type="SAM" id="Phobius"/>
    </source>
</evidence>
<organism evidence="8 9">
    <name type="scientific">Helicobacter mustelae (strain ATCC 43772 / CCUG 25715 / CIP 103759 / LMG 18044 / NCTC 12198 / R85-136P)</name>
    <name type="common">Campylobacter mustelae</name>
    <dbReference type="NCBI Taxonomy" id="679897"/>
    <lineage>
        <taxon>Bacteria</taxon>
        <taxon>Pseudomonadati</taxon>
        <taxon>Campylobacterota</taxon>
        <taxon>Epsilonproteobacteria</taxon>
        <taxon>Campylobacterales</taxon>
        <taxon>Helicobacteraceae</taxon>
        <taxon>Helicobacter</taxon>
    </lineage>
</organism>
<feature type="transmembrane region" description="Helical" evidence="7">
    <location>
        <begin position="132"/>
        <end position="156"/>
    </location>
</feature>
<evidence type="ECO:0000256" key="3">
    <source>
        <dbReference type="ARBA" id="ARBA00022692"/>
    </source>
</evidence>
<dbReference type="eggNOG" id="COG0733">
    <property type="taxonomic scope" value="Bacteria"/>
</dbReference>
<dbReference type="Proteomes" id="UP000001522">
    <property type="component" value="Chromosome"/>
</dbReference>
<dbReference type="HOGENOM" id="CLU_006855_3_4_7"/>
<dbReference type="CDD" id="cd10336">
    <property type="entry name" value="SLC6sbd_Tyt1-Like"/>
    <property type="match status" value="1"/>
</dbReference>
<evidence type="ECO:0000313" key="9">
    <source>
        <dbReference type="Proteomes" id="UP000001522"/>
    </source>
</evidence>
<feature type="transmembrane region" description="Helical" evidence="7">
    <location>
        <begin position="7"/>
        <end position="24"/>
    </location>
</feature>
<dbReference type="Pfam" id="PF00209">
    <property type="entry name" value="SNF"/>
    <property type="match status" value="2"/>
</dbReference>
<gene>
    <name evidence="8" type="ordered locus">HMU13110</name>
</gene>
<dbReference type="PANTHER" id="PTHR42948">
    <property type="entry name" value="TRANSPORTER"/>
    <property type="match status" value="1"/>
</dbReference>
<comment type="similarity">
    <text evidence="6">Belongs to the sodium:neurotransmitter symporter (SNF) (TC 2.A.22) family.</text>
</comment>
<dbReference type="KEGG" id="hms:HMU13110"/>
<comment type="subcellular location">
    <subcellularLocation>
        <location evidence="1">Membrane</location>
        <topology evidence="1">Multi-pass membrane protein</topology>
    </subcellularLocation>
</comment>
<dbReference type="PROSITE" id="PS50267">
    <property type="entry name" value="NA_NEUROTRAN_SYMP_3"/>
    <property type="match status" value="1"/>
</dbReference>
<dbReference type="InterPro" id="IPR047218">
    <property type="entry name" value="YocR/YhdH-like"/>
</dbReference>
<dbReference type="RefSeq" id="WP_013023632.1">
    <property type="nucleotide sequence ID" value="NC_013949.1"/>
</dbReference>
<keyword evidence="5 7" id="KW-0472">Membrane</keyword>
<name>D3UJ90_HELM1</name>
<feature type="transmembrane region" description="Helical" evidence="7">
    <location>
        <begin position="168"/>
        <end position="191"/>
    </location>
</feature>
<dbReference type="PRINTS" id="PR00176">
    <property type="entry name" value="NANEUSMPORT"/>
</dbReference>
<feature type="transmembrane region" description="Helical" evidence="7">
    <location>
        <begin position="289"/>
        <end position="320"/>
    </location>
</feature>
<evidence type="ECO:0000256" key="4">
    <source>
        <dbReference type="ARBA" id="ARBA00022989"/>
    </source>
</evidence>
<reference evidence="8 9" key="1">
    <citation type="journal article" date="2010" name="BMC Genomics">
        <title>Comparative genomics and proteomics of Helicobacter mustelae, an ulcerogenic and carcinogenic gastric pathogen.</title>
        <authorList>
            <person name="O'Toole P.W."/>
            <person name="Snelling W.J."/>
            <person name="Canchaya C."/>
            <person name="Forde B.M."/>
            <person name="Hardie K.R."/>
            <person name="Josenhans C."/>
            <person name="Graham R.L.J."/>
            <person name="McMullan G."/>
            <person name="Parkhill J."/>
            <person name="Belda E."/>
            <person name="Bentley S.D."/>
        </authorList>
    </citation>
    <scope>NUCLEOTIDE SEQUENCE [LARGE SCALE GENOMIC DNA]</scope>
    <source>
        <strain evidence="9">ATCC 43772 / LMG 18044 / NCTC 12198 / 12198</strain>
    </source>
</reference>
<dbReference type="NCBIfam" id="NF037979">
    <property type="entry name" value="Na_transp"/>
    <property type="match status" value="1"/>
</dbReference>
<dbReference type="GO" id="GO:0015293">
    <property type="term" value="F:symporter activity"/>
    <property type="evidence" value="ECO:0007669"/>
    <property type="project" value="UniProtKB-KW"/>
</dbReference>
<dbReference type="PANTHER" id="PTHR42948:SF1">
    <property type="entry name" value="TRANSPORTER"/>
    <property type="match status" value="1"/>
</dbReference>
<feature type="transmembrane region" description="Helical" evidence="7">
    <location>
        <begin position="36"/>
        <end position="56"/>
    </location>
</feature>
<dbReference type="SUPFAM" id="SSF161070">
    <property type="entry name" value="SNF-like"/>
    <property type="match status" value="1"/>
</dbReference>
<evidence type="ECO:0000256" key="2">
    <source>
        <dbReference type="ARBA" id="ARBA00022448"/>
    </source>
</evidence>
<feature type="transmembrane region" description="Helical" evidence="7">
    <location>
        <begin position="246"/>
        <end position="269"/>
    </location>
</feature>
<accession>D3UJ90</accession>
<protein>
    <recommendedName>
        <fullName evidence="6">Transporter</fullName>
    </recommendedName>
</protein>
<dbReference type="InterPro" id="IPR000175">
    <property type="entry name" value="Na/ntran_symport"/>
</dbReference>
<evidence type="ECO:0000256" key="5">
    <source>
        <dbReference type="ARBA" id="ARBA00023136"/>
    </source>
</evidence>
<feature type="transmembrane region" description="Helical" evidence="7">
    <location>
        <begin position="340"/>
        <end position="358"/>
    </location>
</feature>
<proteinExistence type="inferred from homology"/>
<sequence length="443" mass="49092">MNDFSKLGFILATLGSAIGLGHIWRFPYVAGTSGGGAFVLLFLLIAFVIGVSMLIAEMIIGNRTKTNLQDAFVKLDKSKKKRWRWAGIILIGGPTILTFYCIVLGWVLYYLFAISLDLPSTIEESRATFENLVTANLTTQILGFGAVVAITGYFVSRGVKSGIESLNFILMPLLFIIFIGLLFYAMTMPHFPQGWHYMFDFDFSKINSTVLVNSLGQVFFSLSIGAGTIITYAAATEEKQNLFASAMWVVIPGIMISLIAGITIFTFVFEYGAQPDGGPGLVFVTLPLVFYKMGIVGHVICALFMIGLAFAGISSTVSLLEPAVKWMEDKTRLNRFQSSWLLSFLIFVVGVVLIFSLNKDYSSMLSIKGKSLFDAMDWLSANIIMTLGGLASCIFVGWGIKKERLREFTSHYLNPAIFVFWLFCLRYLAPITVLTILVYNLLH</sequence>
<keyword evidence="9" id="KW-1185">Reference proteome</keyword>
<feature type="transmembrane region" description="Helical" evidence="7">
    <location>
        <begin position="211"/>
        <end position="234"/>
    </location>
</feature>
<evidence type="ECO:0000313" key="8">
    <source>
        <dbReference type="EMBL" id="CBG40565.1"/>
    </source>
</evidence>
<keyword evidence="2 6" id="KW-0813">Transport</keyword>
<feature type="transmembrane region" description="Helical" evidence="7">
    <location>
        <begin position="378"/>
        <end position="400"/>
    </location>
</feature>
<feature type="transmembrane region" description="Helical" evidence="7">
    <location>
        <begin position="412"/>
        <end position="439"/>
    </location>
</feature>